<dbReference type="Pfam" id="PF05201">
    <property type="entry name" value="GlutR_N"/>
    <property type="match status" value="1"/>
</dbReference>
<keyword evidence="5 9" id="KW-0560">Oxidoreductase</keyword>
<dbReference type="GO" id="GO:0050661">
    <property type="term" value="F:NADP binding"/>
    <property type="evidence" value="ECO:0007669"/>
    <property type="project" value="InterPro"/>
</dbReference>
<dbReference type="NCBIfam" id="NF000744">
    <property type="entry name" value="PRK00045.1-3"/>
    <property type="match status" value="1"/>
</dbReference>
<sequence>MATMRAGVVAPAFVEGGVVKGVSVRRVRIGRSCVWGSTRGFGSSVKLVQGKDGRAKGARADMSGPEGLPIMPPSHRIKAASVSAFQEFQNARANRYTKVKSSIMVLGLSIHTTPVEMREKLAVPEAEWPRAIDELSSQNHIEEAGVLSTCNRFEIYVVAVSWNRGVKEVTEWMSKTSGISVEDLMEHLFILRDQDATQHLFRVASGLDSLVLGEGQILAQVKQVLKVGQEVSGFGRNLTGLYKQAITAGKRVRTETNISAGAVSVSSAAVELAVMKLPPGGVSRVNVAIVGAGKMSKLLVKHLISKGCTRMIIVNRSEQRVLDLQEEFPDAKIVYEPLSEMLRCTGEADLVFTSTSSEVPLFMKENVETLSPASQASGGVRHFIDISVPRNVAACLSDLANTRVYNVDDLKEVVAANKEDRRRKAADAQVIIDDEIQNFEAWRDSLETVPTIKKLRSYAERVRQAELEKCLSKMPEDLTAKQKRSIEDLSRGIVNKLLHGPMQHLRSDGTDSKTVGETIENMHALERMFDLGSEVLVVETKAKAKK</sequence>
<dbReference type="InterPro" id="IPR015895">
    <property type="entry name" value="4pyrrol_synth_GluRdtase_N"/>
</dbReference>
<dbReference type="PANTHER" id="PTHR43120">
    <property type="entry name" value="GLUTAMYL-TRNA REDUCTASE 1, CHLOROPLASTIC"/>
    <property type="match status" value="1"/>
</dbReference>
<evidence type="ECO:0000256" key="1">
    <source>
        <dbReference type="ARBA" id="ARBA00005059"/>
    </source>
</evidence>
<evidence type="ECO:0000313" key="14">
    <source>
        <dbReference type="Proteomes" id="UP000822688"/>
    </source>
</evidence>
<dbReference type="GO" id="GO:0006783">
    <property type="term" value="P:heme biosynthetic process"/>
    <property type="evidence" value="ECO:0007669"/>
    <property type="project" value="UniProtKB-ARBA"/>
</dbReference>
<proteinExistence type="inferred from homology"/>
<feature type="domain" description="Tetrapyrrole biosynthesis glutamyl-tRNA reductase dimerisation" evidence="10">
    <location>
        <begin position="428"/>
        <end position="531"/>
    </location>
</feature>
<gene>
    <name evidence="13" type="ORF">KC19_4G154300</name>
</gene>
<evidence type="ECO:0000256" key="4">
    <source>
        <dbReference type="ARBA" id="ARBA00022857"/>
    </source>
</evidence>
<evidence type="ECO:0000259" key="10">
    <source>
        <dbReference type="Pfam" id="PF00745"/>
    </source>
</evidence>
<feature type="domain" description="Quinate/shikimate 5-dehydrogenase/glutamyl-tRNA reductase" evidence="11">
    <location>
        <begin position="281"/>
        <end position="413"/>
    </location>
</feature>
<dbReference type="InterPro" id="IPR000343">
    <property type="entry name" value="4pyrrol_synth_GluRdtase"/>
</dbReference>
<dbReference type="InterPro" id="IPR036343">
    <property type="entry name" value="GluRdtase_N_sf"/>
</dbReference>
<dbReference type="Gene3D" id="3.30.460.30">
    <property type="entry name" value="Glutamyl-tRNA reductase, N-terminal domain"/>
    <property type="match status" value="1"/>
</dbReference>
<accession>A0A8T0IB15</accession>
<dbReference type="EMBL" id="CM026424">
    <property type="protein sequence ID" value="KAG0580185.1"/>
    <property type="molecule type" value="Genomic_DNA"/>
</dbReference>
<dbReference type="SUPFAM" id="SSF69075">
    <property type="entry name" value="Glutamyl tRNA-reductase dimerization domain"/>
    <property type="match status" value="1"/>
</dbReference>
<name>A0A8T0IB15_CERPU</name>
<comment type="catalytic activity">
    <reaction evidence="8 9">
        <text>(S)-4-amino-5-oxopentanoate + tRNA(Glu) + NADP(+) = L-glutamyl-tRNA(Glu) + NADPH + H(+)</text>
        <dbReference type="Rhea" id="RHEA:12344"/>
        <dbReference type="Rhea" id="RHEA-COMP:9663"/>
        <dbReference type="Rhea" id="RHEA-COMP:9680"/>
        <dbReference type="ChEBI" id="CHEBI:15378"/>
        <dbReference type="ChEBI" id="CHEBI:57501"/>
        <dbReference type="ChEBI" id="CHEBI:57783"/>
        <dbReference type="ChEBI" id="CHEBI:58349"/>
        <dbReference type="ChEBI" id="CHEBI:78442"/>
        <dbReference type="ChEBI" id="CHEBI:78520"/>
        <dbReference type="EC" id="1.2.1.70"/>
    </reaction>
</comment>
<dbReference type="Pfam" id="PF01488">
    <property type="entry name" value="Shikimate_DH"/>
    <property type="match status" value="1"/>
</dbReference>
<comment type="similarity">
    <text evidence="2 9">Belongs to the glutamyl-tRNA reductase family.</text>
</comment>
<dbReference type="InterPro" id="IPR018214">
    <property type="entry name" value="GluRdtase_CS"/>
</dbReference>
<dbReference type="OrthoDB" id="424281at2759"/>
<comment type="pathway">
    <text evidence="1 9">Porphyrin-containing compound metabolism; protoporphyrin-IX biosynthesis; 5-aminolevulinate from L-glutamyl-tRNA(Glu): step 1/2.</text>
</comment>
<dbReference type="FunFam" id="3.40.50.720:FF:000031">
    <property type="entry name" value="Glutamyl-tRNA reductase"/>
    <property type="match status" value="1"/>
</dbReference>
<dbReference type="SUPFAM" id="SSF69742">
    <property type="entry name" value="Glutamyl tRNA-reductase catalytic, N-terminal domain"/>
    <property type="match status" value="1"/>
</dbReference>
<evidence type="ECO:0000256" key="7">
    <source>
        <dbReference type="ARBA" id="ARBA00023244"/>
    </source>
</evidence>
<evidence type="ECO:0000313" key="13">
    <source>
        <dbReference type="EMBL" id="KAG0580185.1"/>
    </source>
</evidence>
<feature type="domain" description="Glutamyl-tRNA reductase N-terminal" evidence="12">
    <location>
        <begin position="106"/>
        <end position="256"/>
    </location>
</feature>
<protein>
    <recommendedName>
        <fullName evidence="3 9">Glutamyl-tRNA reductase</fullName>
        <ecNumber evidence="3 9">1.2.1.70</ecNumber>
    </recommendedName>
</protein>
<evidence type="ECO:0000259" key="11">
    <source>
        <dbReference type="Pfam" id="PF01488"/>
    </source>
</evidence>
<dbReference type="Gene3D" id="3.40.50.720">
    <property type="entry name" value="NAD(P)-binding Rossmann-like Domain"/>
    <property type="match status" value="1"/>
</dbReference>
<dbReference type="NCBIfam" id="TIGR01035">
    <property type="entry name" value="hemA"/>
    <property type="match status" value="1"/>
</dbReference>
<dbReference type="Proteomes" id="UP000822688">
    <property type="component" value="Chromosome 4"/>
</dbReference>
<keyword evidence="7 9" id="KW-0627">Porphyrin biosynthesis</keyword>
<keyword evidence="14" id="KW-1185">Reference proteome</keyword>
<evidence type="ECO:0000256" key="2">
    <source>
        <dbReference type="ARBA" id="ARBA00005916"/>
    </source>
</evidence>
<dbReference type="Pfam" id="PF00745">
    <property type="entry name" value="GlutR_dimer"/>
    <property type="match status" value="1"/>
</dbReference>
<dbReference type="SUPFAM" id="SSF51735">
    <property type="entry name" value="NAD(P)-binding Rossmann-fold domains"/>
    <property type="match status" value="1"/>
</dbReference>
<dbReference type="InterPro" id="IPR036453">
    <property type="entry name" value="GluRdtase_dimer_dom_sf"/>
</dbReference>
<evidence type="ECO:0000256" key="5">
    <source>
        <dbReference type="ARBA" id="ARBA00023002"/>
    </source>
</evidence>
<evidence type="ECO:0000256" key="6">
    <source>
        <dbReference type="ARBA" id="ARBA00023171"/>
    </source>
</evidence>
<reference evidence="13" key="1">
    <citation type="submission" date="2020-06" db="EMBL/GenBank/DDBJ databases">
        <title>WGS assembly of Ceratodon purpureus strain R40.</title>
        <authorList>
            <person name="Carey S.B."/>
            <person name="Jenkins J."/>
            <person name="Shu S."/>
            <person name="Lovell J.T."/>
            <person name="Sreedasyam A."/>
            <person name="Maumus F."/>
            <person name="Tiley G.P."/>
            <person name="Fernandez-Pozo N."/>
            <person name="Barry K."/>
            <person name="Chen C."/>
            <person name="Wang M."/>
            <person name="Lipzen A."/>
            <person name="Daum C."/>
            <person name="Saski C.A."/>
            <person name="Payton A.C."/>
            <person name="Mcbreen J.C."/>
            <person name="Conrad R.E."/>
            <person name="Kollar L.M."/>
            <person name="Olsson S."/>
            <person name="Huttunen S."/>
            <person name="Landis J.B."/>
            <person name="Wickett N.J."/>
            <person name="Johnson M.G."/>
            <person name="Rensing S.A."/>
            <person name="Grimwood J."/>
            <person name="Schmutz J."/>
            <person name="Mcdaniel S.F."/>
        </authorList>
    </citation>
    <scope>NUCLEOTIDE SEQUENCE</scope>
    <source>
        <strain evidence="13">R40</strain>
    </source>
</reference>
<organism evidence="13 14">
    <name type="scientific">Ceratodon purpureus</name>
    <name type="common">Fire moss</name>
    <name type="synonym">Dicranum purpureum</name>
    <dbReference type="NCBI Taxonomy" id="3225"/>
    <lineage>
        <taxon>Eukaryota</taxon>
        <taxon>Viridiplantae</taxon>
        <taxon>Streptophyta</taxon>
        <taxon>Embryophyta</taxon>
        <taxon>Bryophyta</taxon>
        <taxon>Bryophytina</taxon>
        <taxon>Bryopsida</taxon>
        <taxon>Dicranidae</taxon>
        <taxon>Pseudoditrichales</taxon>
        <taxon>Ditrichaceae</taxon>
        <taxon>Ceratodon</taxon>
    </lineage>
</organism>
<dbReference type="AlphaFoldDB" id="A0A8T0IB15"/>
<dbReference type="PANTHER" id="PTHR43120:SF1">
    <property type="entry name" value="GLUTAMYL-TRNA REDUCTASE 1, CHLOROPLASTIC"/>
    <property type="match status" value="1"/>
</dbReference>
<dbReference type="GO" id="GO:0008883">
    <property type="term" value="F:glutamyl-tRNA reductase activity"/>
    <property type="evidence" value="ECO:0007669"/>
    <property type="project" value="UniProtKB-EC"/>
</dbReference>
<dbReference type="InterPro" id="IPR006151">
    <property type="entry name" value="Shikm_DH/Glu-tRNA_Rdtase"/>
</dbReference>
<dbReference type="FunFam" id="3.30.460.30:FF:000001">
    <property type="entry name" value="Glutamyl-tRNA reductase"/>
    <property type="match status" value="1"/>
</dbReference>
<dbReference type="PROSITE" id="PS00747">
    <property type="entry name" value="GLUTR"/>
    <property type="match status" value="1"/>
</dbReference>
<evidence type="ECO:0000256" key="8">
    <source>
        <dbReference type="ARBA" id="ARBA00047464"/>
    </source>
</evidence>
<evidence type="ECO:0000259" key="12">
    <source>
        <dbReference type="Pfam" id="PF05201"/>
    </source>
</evidence>
<dbReference type="GO" id="GO:0015995">
    <property type="term" value="P:chlorophyll biosynthetic process"/>
    <property type="evidence" value="ECO:0007669"/>
    <property type="project" value="UniProtKB-KW"/>
</dbReference>
<keyword evidence="4 9" id="KW-0521">NADP</keyword>
<keyword evidence="6" id="KW-0149">Chlorophyll biosynthesis</keyword>
<evidence type="ECO:0000256" key="3">
    <source>
        <dbReference type="ARBA" id="ARBA00012970"/>
    </source>
</evidence>
<dbReference type="EC" id="1.2.1.70" evidence="3 9"/>
<dbReference type="HAMAP" id="MF_00087">
    <property type="entry name" value="Glu_tRNA_reductase"/>
    <property type="match status" value="1"/>
</dbReference>
<dbReference type="CDD" id="cd05213">
    <property type="entry name" value="NAD_bind_Glutamyl_tRNA_reduct"/>
    <property type="match status" value="1"/>
</dbReference>
<comment type="caution">
    <text evidence="13">The sequence shown here is derived from an EMBL/GenBank/DDBJ whole genome shotgun (WGS) entry which is preliminary data.</text>
</comment>
<evidence type="ECO:0000256" key="9">
    <source>
        <dbReference type="RuleBase" id="RU000584"/>
    </source>
</evidence>
<dbReference type="InterPro" id="IPR015896">
    <property type="entry name" value="4pyrrol_synth_GluRdtase_dimer"/>
</dbReference>
<dbReference type="InterPro" id="IPR036291">
    <property type="entry name" value="NAD(P)-bd_dom_sf"/>
</dbReference>